<dbReference type="RefSeq" id="WP_017743647.1">
    <property type="nucleotide sequence ID" value="NZ_KQ976354.1"/>
</dbReference>
<evidence type="ECO:0000256" key="5">
    <source>
        <dbReference type="ARBA" id="ARBA00022989"/>
    </source>
</evidence>
<evidence type="ECO:0000256" key="8">
    <source>
        <dbReference type="SAM" id="Phobius"/>
    </source>
</evidence>
<protein>
    <recommendedName>
        <fullName evidence="9">MgtC/SapB/SrpB/YhiD N-terminal domain-containing protein</fullName>
    </recommendedName>
</protein>
<keyword evidence="3" id="KW-1003">Cell membrane</keyword>
<accession>A0A139X2P0</accession>
<dbReference type="InterPro" id="IPR003416">
    <property type="entry name" value="MgtC/SapB/SrpB/YhiD_fam"/>
</dbReference>
<dbReference type="PANTHER" id="PTHR33778:SF1">
    <property type="entry name" value="MAGNESIUM TRANSPORTER YHID-RELATED"/>
    <property type="match status" value="1"/>
</dbReference>
<sequence length="102" mass="10616">MARIAQGVATGVGFLGAGIILRQARPELGREEVKGLTSAASIWLAGGLGVAAGCGLWRMSLIGTLVTLVVLSGLQRLKKSNLKSSNSSNNYNQRTTTEDEAS</sequence>
<name>A0A139X2P0_9CYAN</name>
<evidence type="ECO:0000259" key="9">
    <source>
        <dbReference type="Pfam" id="PF02308"/>
    </source>
</evidence>
<evidence type="ECO:0000256" key="1">
    <source>
        <dbReference type="ARBA" id="ARBA00004651"/>
    </source>
</evidence>
<feature type="compositionally biased region" description="Low complexity" evidence="7">
    <location>
        <begin position="82"/>
        <end position="92"/>
    </location>
</feature>
<evidence type="ECO:0000256" key="3">
    <source>
        <dbReference type="ARBA" id="ARBA00022475"/>
    </source>
</evidence>
<proteinExistence type="inferred from homology"/>
<dbReference type="Pfam" id="PF02308">
    <property type="entry name" value="MgtC"/>
    <property type="match status" value="1"/>
</dbReference>
<keyword evidence="6 8" id="KW-0472">Membrane</keyword>
<dbReference type="AlphaFoldDB" id="A0A139X2P0"/>
<reference evidence="10 11" key="1">
    <citation type="journal article" date="2013" name="Genome Biol. Evol.">
        <title>Genomes of Stigonematalean cyanobacteria (subsection V) and the evolution of oxygenic photosynthesis from prokaryotes to plastids.</title>
        <authorList>
            <person name="Dagan T."/>
            <person name="Roettger M."/>
            <person name="Stucken K."/>
            <person name="Landan G."/>
            <person name="Koch R."/>
            <person name="Major P."/>
            <person name="Gould S.B."/>
            <person name="Goremykin V.V."/>
            <person name="Rippka R."/>
            <person name="Tandeau de Marsac N."/>
            <person name="Gugger M."/>
            <person name="Lockhart P.J."/>
            <person name="Allen J.F."/>
            <person name="Brune I."/>
            <person name="Maus I."/>
            <person name="Puhler A."/>
            <person name="Martin W.F."/>
        </authorList>
    </citation>
    <scope>NUCLEOTIDE SEQUENCE [LARGE SCALE GENOMIC DNA]</scope>
    <source>
        <strain evidence="10 11">PCC 7110</strain>
    </source>
</reference>
<evidence type="ECO:0000256" key="6">
    <source>
        <dbReference type="ARBA" id="ARBA00023136"/>
    </source>
</evidence>
<dbReference type="STRING" id="128403.WA1_33770"/>
<evidence type="ECO:0000256" key="7">
    <source>
        <dbReference type="SAM" id="MobiDB-lite"/>
    </source>
</evidence>
<comment type="caution">
    <text evidence="10">The sequence shown here is derived from an EMBL/GenBank/DDBJ whole genome shotgun (WGS) entry which is preliminary data.</text>
</comment>
<dbReference type="InterPro" id="IPR049177">
    <property type="entry name" value="MgtC_SapB_SrpB_YhiD_N"/>
</dbReference>
<dbReference type="EMBL" id="ANNX02000036">
    <property type="protein sequence ID" value="KYC38968.1"/>
    <property type="molecule type" value="Genomic_DNA"/>
</dbReference>
<evidence type="ECO:0000313" key="11">
    <source>
        <dbReference type="Proteomes" id="UP000076925"/>
    </source>
</evidence>
<comment type="similarity">
    <text evidence="2">Belongs to the MgtC/SapB family.</text>
</comment>
<evidence type="ECO:0000256" key="4">
    <source>
        <dbReference type="ARBA" id="ARBA00022692"/>
    </source>
</evidence>
<keyword evidence="5 8" id="KW-1133">Transmembrane helix</keyword>
<feature type="transmembrane region" description="Helical" evidence="8">
    <location>
        <begin position="40"/>
        <end position="71"/>
    </location>
</feature>
<keyword evidence="11" id="KW-1185">Reference proteome</keyword>
<gene>
    <name evidence="10" type="ORF">WA1_33770</name>
</gene>
<feature type="domain" description="MgtC/SapB/SrpB/YhiD N-terminal" evidence="9">
    <location>
        <begin position="2"/>
        <end position="79"/>
    </location>
</feature>
<evidence type="ECO:0000256" key="2">
    <source>
        <dbReference type="ARBA" id="ARBA00009298"/>
    </source>
</evidence>
<dbReference type="Proteomes" id="UP000076925">
    <property type="component" value="Unassembled WGS sequence"/>
</dbReference>
<comment type="subcellular location">
    <subcellularLocation>
        <location evidence="1">Cell membrane</location>
        <topology evidence="1">Multi-pass membrane protein</topology>
    </subcellularLocation>
</comment>
<dbReference type="GO" id="GO:0005886">
    <property type="term" value="C:plasma membrane"/>
    <property type="evidence" value="ECO:0007669"/>
    <property type="project" value="UniProtKB-SubCell"/>
</dbReference>
<keyword evidence="4 8" id="KW-0812">Transmembrane</keyword>
<dbReference type="PANTHER" id="PTHR33778">
    <property type="entry name" value="PROTEIN MGTC"/>
    <property type="match status" value="1"/>
</dbReference>
<evidence type="ECO:0000313" key="10">
    <source>
        <dbReference type="EMBL" id="KYC38968.1"/>
    </source>
</evidence>
<organism evidence="10 11">
    <name type="scientific">Scytonema hofmannii PCC 7110</name>
    <dbReference type="NCBI Taxonomy" id="128403"/>
    <lineage>
        <taxon>Bacteria</taxon>
        <taxon>Bacillati</taxon>
        <taxon>Cyanobacteriota</taxon>
        <taxon>Cyanophyceae</taxon>
        <taxon>Nostocales</taxon>
        <taxon>Scytonemataceae</taxon>
        <taxon>Scytonema</taxon>
    </lineage>
</organism>
<feature type="region of interest" description="Disordered" evidence="7">
    <location>
        <begin position="81"/>
        <end position="102"/>
    </location>
</feature>